<evidence type="ECO:0000313" key="2">
    <source>
        <dbReference type="EMBL" id="KAF4649110.1"/>
    </source>
</evidence>
<feature type="non-terminal residue" evidence="3">
    <location>
        <position position="1"/>
    </location>
</feature>
<feature type="signal peptide" evidence="1">
    <location>
        <begin position="1"/>
        <end position="29"/>
    </location>
</feature>
<organism evidence="3 5">
    <name type="scientific">Perkinsus olseni</name>
    <name type="common">Perkinsus atlanticus</name>
    <dbReference type="NCBI Taxonomy" id="32597"/>
    <lineage>
        <taxon>Eukaryota</taxon>
        <taxon>Sar</taxon>
        <taxon>Alveolata</taxon>
        <taxon>Perkinsozoa</taxon>
        <taxon>Perkinsea</taxon>
        <taxon>Perkinsida</taxon>
        <taxon>Perkinsidae</taxon>
        <taxon>Perkinsus</taxon>
    </lineage>
</organism>
<evidence type="ECO:0000313" key="4">
    <source>
        <dbReference type="Proteomes" id="UP000570595"/>
    </source>
</evidence>
<dbReference type="Proteomes" id="UP000572268">
    <property type="component" value="Unassembled WGS sequence"/>
</dbReference>
<dbReference type="EMBL" id="JABAHT010001444">
    <property type="protein sequence ID" value="KAF4649110.1"/>
    <property type="molecule type" value="Genomic_DNA"/>
</dbReference>
<comment type="caution">
    <text evidence="3">The sequence shown here is derived from an EMBL/GenBank/DDBJ whole genome shotgun (WGS) entry which is preliminary data.</text>
</comment>
<evidence type="ECO:0000313" key="3">
    <source>
        <dbReference type="EMBL" id="KAF4649690.1"/>
    </source>
</evidence>
<reference evidence="4 5" key="1">
    <citation type="submission" date="2020-04" db="EMBL/GenBank/DDBJ databases">
        <title>Perkinsus olseni comparative genomics.</title>
        <authorList>
            <person name="Bogema D.R."/>
        </authorList>
    </citation>
    <scope>NUCLEOTIDE SEQUENCE [LARGE SCALE GENOMIC DNA]</scope>
    <source>
        <strain evidence="2">ATCC PRA-179</strain>
        <strain evidence="3">ATCC PRA-31</strain>
    </source>
</reference>
<protein>
    <submittedName>
        <fullName evidence="3">Uncharacterized protein</fullName>
    </submittedName>
</protein>
<dbReference type="AlphaFoldDB" id="A0A7J6KRJ8"/>
<dbReference type="EMBL" id="JABANN010001446">
    <property type="protein sequence ID" value="KAF4649690.1"/>
    <property type="molecule type" value="Genomic_DNA"/>
</dbReference>
<evidence type="ECO:0000256" key="1">
    <source>
        <dbReference type="SAM" id="SignalP"/>
    </source>
</evidence>
<sequence length="290" mass="32329">LSRQTVPSSLKMLLAIFVQILMVSTSTLGEKCDTPYPNTMPIILQKPANCIVNNPGPLNTCFYLRKNNTVTNGGVTFFPKTVEQSPVSLEFFVVKDPNTNKILDVGIWGAGFASYDLDLLMGIKLTLIHYIPSCLKKSGYPVPGGIEANISSRLTVIVTSPKFGTLECGADSTVKAFVETTKPRTQSDRVVDRIYVYCLNYAGYFYDLHFAVGLARGSDNFWRWGAYFNLTRVFTTALAGPWIEEMWNPEQPVVMIDVSQWRSAAKEEFIAAADEKEDCRVYSRAEAQLT</sequence>
<proteinExistence type="predicted"/>
<evidence type="ECO:0000313" key="5">
    <source>
        <dbReference type="Proteomes" id="UP000572268"/>
    </source>
</evidence>
<gene>
    <name evidence="3" type="ORF">FOL46_001570</name>
    <name evidence="2" type="ORF">FOZ61_001730</name>
</gene>
<keyword evidence="1" id="KW-0732">Signal</keyword>
<feature type="chain" id="PRO_5036205264" evidence="1">
    <location>
        <begin position="30"/>
        <end position="290"/>
    </location>
</feature>
<dbReference type="Proteomes" id="UP000570595">
    <property type="component" value="Unassembled WGS sequence"/>
</dbReference>
<name>A0A7J6KRJ8_PEROL</name>
<accession>A0A7J6KRJ8</accession>